<dbReference type="Proteomes" id="UP000332933">
    <property type="component" value="Unassembled WGS sequence"/>
</dbReference>
<keyword evidence="4 6" id="KW-0472">Membrane</keyword>
<sequence>MDLLEACENGNEERVLELLLSPTGAHLLEHEADRAGRRALHAACMGGQLSVVQLLLGRACQVFFPGRSRDQVEELVADASGCTVMGHVTMKRRGESSVPAATVQLAPPLVIPREAVLTYVDMYGNTPMQCIACFGCGSEAKHVTEGVEIATALLQNGCPSNTPKAGNNWTPLHWSAFHGNHELAALLLHPDVAVAEKLLPRQVAVPLARADGFYAADIAGRVGLNLANEMAALRGVAKSNDANATTPTNLNATDDEDGAFEYRQWRLRLDHVLVLQVLVEDFIASAGRVGAYASVLAQRTVDGQHHDRQTRQRRRRKSRRPQNESLYSTADIQRYGQHLLFWCAGLNMKPHVAALLRLTFDDTADDDPSTAFSCLSPLYSVQYEPTKAQSALHFAAALGHATVVQILLWRVIDLFESSSTKSAAVVVASSSTSKVHPVLDHASAVARRRSSAQEIPFAALAGWLNYRLETPLFLAGLYNRATVAKTLLDILPPGHVQTELHLQNIEGSTLRGTANDAVRTALGLHSASAYPLEYVLVFRRADMAFRKTFEDVLKEESALRPSLLVATVGAAERRGVAATRCRAYASSSTWLDYVGVGATENVLAQRAETLQLLMRKRGTRQMHVFEAAKKQEFEPFRSLHRQLVVLNLIRDNVKLKRHLARGTIHDLFPVHHRVGHRAVATHWILGPGHWVIQPWVTLSQYLVEGPTHGYEMLWPLRSYFGDKHALRIAWTEFYTAYMILLAPPCILAEIALAAGVPAAVPPIVVLLLVWITVLVERWKRKRAELQCNWGVPLAPDGSNLFSEEFHGDFVADLATLEMDVRFPDALRDLRVYSGMPLLVVITALCAICFVAMKLALKPNAAAIRASYQMYISTLNAAAIIVLDFLYTKVAYALNNWENHRTVSEFEAMLARKLFWFKFLNAFMSLFWTAFVDRDFKRLRIDLLTIFVLRQATTILTASILPLLYVRWQWKAAGFHLAQLFDVEVVAADLNPDDDLPVPVGIQMQHLMLAPPPVLDKQIDAVIRFGYVTMFATVFPGAPFFVVLNNIVEMHLDVQCSLEAQRRPAFDGLTEIDLFMNLLEFMSFAAVTVNCGLLYLTGELDAYFPASFASDTTVKFYIILVLEHLLLGLKAALVLGIADMPPWVQAHYANLDKVERMEGSSTQAGLTHGQTTTNLHDLIDDNVNIHANEGENAMGTATATENAKIDFGNDDRSSSGDQALPPSEEESRRPLDDMERSRLQDALAAMTAAKDAAVHRVRELETKLQQQSPTHGCQLCDGQAPCEVKCLECNAAMCRACDVKQHHHHVTPSSSSAGDSHRPRGHIRVDAHRVGAAVKDRLDHVHRLLHHATTTTTRTNEPTTADRRADHPAMAVPSSGLSPTGLAVQERLNHVHQLFHQPQEAKVATIDSTVFQPL</sequence>
<evidence type="ECO:0000313" key="8">
    <source>
        <dbReference type="EMBL" id="KAF0686611.1"/>
    </source>
</evidence>
<evidence type="ECO:0000256" key="6">
    <source>
        <dbReference type="SAM" id="Phobius"/>
    </source>
</evidence>
<evidence type="ECO:0000256" key="2">
    <source>
        <dbReference type="ARBA" id="ARBA00022692"/>
    </source>
</evidence>
<dbReference type="InterPro" id="IPR002110">
    <property type="entry name" value="Ankyrin_rpt"/>
</dbReference>
<dbReference type="EMBL" id="VJMH01006982">
    <property type="protein sequence ID" value="KAF0686611.1"/>
    <property type="molecule type" value="Genomic_DNA"/>
</dbReference>
<feature type="transmembrane region" description="Helical" evidence="6">
    <location>
        <begin position="1115"/>
        <end position="1137"/>
    </location>
</feature>
<reference evidence="9 10" key="1">
    <citation type="submission" date="2019-03" db="EMBL/GenBank/DDBJ databases">
        <authorList>
            <person name="Gaulin E."/>
            <person name="Dumas B."/>
        </authorList>
    </citation>
    <scope>NUCLEOTIDE SEQUENCE [LARGE SCALE GENOMIC DNA]</scope>
    <source>
        <strain evidence="9">CBS 568.67</strain>
    </source>
</reference>
<dbReference type="Pfam" id="PF00023">
    <property type="entry name" value="Ank"/>
    <property type="match status" value="2"/>
</dbReference>
<feature type="transmembrane region" description="Helical" evidence="6">
    <location>
        <begin position="758"/>
        <end position="775"/>
    </location>
</feature>
<dbReference type="InterPro" id="IPR007632">
    <property type="entry name" value="Anoctamin"/>
</dbReference>
<feature type="region of interest" description="Disordered" evidence="5">
    <location>
        <begin position="1204"/>
        <end position="1236"/>
    </location>
</feature>
<keyword evidence="10" id="KW-1185">Reference proteome</keyword>
<evidence type="ECO:0000256" key="1">
    <source>
        <dbReference type="ARBA" id="ARBA00004141"/>
    </source>
</evidence>
<feature type="transmembrane region" description="Helical" evidence="6">
    <location>
        <begin position="868"/>
        <end position="893"/>
    </location>
</feature>
<dbReference type="GO" id="GO:0016020">
    <property type="term" value="C:membrane"/>
    <property type="evidence" value="ECO:0007669"/>
    <property type="project" value="UniProtKB-SubCell"/>
</dbReference>
<feature type="transmembrane region" description="Helical" evidence="6">
    <location>
        <begin position="913"/>
        <end position="930"/>
    </location>
</feature>
<evidence type="ECO:0000313" key="10">
    <source>
        <dbReference type="Proteomes" id="UP000332933"/>
    </source>
</evidence>
<keyword evidence="2 6" id="KW-0812">Transmembrane</keyword>
<dbReference type="SMART" id="SM00248">
    <property type="entry name" value="ANK"/>
    <property type="match status" value="5"/>
</dbReference>
<evidence type="ECO:0000256" key="4">
    <source>
        <dbReference type="ARBA" id="ARBA00023136"/>
    </source>
</evidence>
<keyword evidence="3 6" id="KW-1133">Transmembrane helix</keyword>
<evidence type="ECO:0000313" key="9">
    <source>
        <dbReference type="EMBL" id="VFT98253.1"/>
    </source>
</evidence>
<proteinExistence type="predicted"/>
<name>A0A485LIL4_9STRA</name>
<dbReference type="InterPro" id="IPR036770">
    <property type="entry name" value="Ankyrin_rpt-contain_sf"/>
</dbReference>
<dbReference type="GO" id="GO:0005254">
    <property type="term" value="F:chloride channel activity"/>
    <property type="evidence" value="ECO:0007669"/>
    <property type="project" value="TreeGrafter"/>
</dbReference>
<organism evidence="9 10">
    <name type="scientific">Aphanomyces stellatus</name>
    <dbReference type="NCBI Taxonomy" id="120398"/>
    <lineage>
        <taxon>Eukaryota</taxon>
        <taxon>Sar</taxon>
        <taxon>Stramenopiles</taxon>
        <taxon>Oomycota</taxon>
        <taxon>Saprolegniomycetes</taxon>
        <taxon>Saprolegniales</taxon>
        <taxon>Verrucalvaceae</taxon>
        <taxon>Aphanomyces</taxon>
    </lineage>
</organism>
<gene>
    <name evidence="9" type="primary">Aste57867_21583</name>
    <name evidence="8" type="ORF">As57867_021514</name>
    <name evidence="9" type="ORF">ASTE57867_21583</name>
</gene>
<protein>
    <submittedName>
        <fullName evidence="9">Aste57867_21583 protein</fullName>
    </submittedName>
</protein>
<feature type="transmembrane region" description="Helical" evidence="6">
    <location>
        <begin position="1024"/>
        <end position="1043"/>
    </location>
</feature>
<dbReference type="InterPro" id="IPR049452">
    <property type="entry name" value="Anoctamin_TM"/>
</dbReference>
<feature type="transmembrane region" description="Helical" evidence="6">
    <location>
        <begin position="837"/>
        <end position="856"/>
    </location>
</feature>
<dbReference type="Gene3D" id="1.25.40.20">
    <property type="entry name" value="Ankyrin repeat-containing domain"/>
    <property type="match status" value="3"/>
</dbReference>
<feature type="compositionally biased region" description="Basic and acidic residues" evidence="5">
    <location>
        <begin position="1204"/>
        <end position="1213"/>
    </location>
</feature>
<evidence type="ECO:0000259" key="7">
    <source>
        <dbReference type="Pfam" id="PF04547"/>
    </source>
</evidence>
<feature type="transmembrane region" description="Helical" evidence="6">
    <location>
        <begin position="942"/>
        <end position="965"/>
    </location>
</feature>
<dbReference type="CDD" id="cd19757">
    <property type="entry name" value="Bbox1"/>
    <property type="match status" value="1"/>
</dbReference>
<feature type="transmembrane region" description="Helical" evidence="6">
    <location>
        <begin position="1073"/>
        <end position="1095"/>
    </location>
</feature>
<dbReference type="PANTHER" id="PTHR12308:SF73">
    <property type="entry name" value="ANOCTAMIN"/>
    <property type="match status" value="1"/>
</dbReference>
<feature type="region of interest" description="Disordered" evidence="5">
    <location>
        <begin position="301"/>
        <end position="327"/>
    </location>
</feature>
<comment type="subcellular location">
    <subcellularLocation>
        <location evidence="1">Membrane</location>
        <topology evidence="1">Multi-pass membrane protein</topology>
    </subcellularLocation>
</comment>
<feature type="compositionally biased region" description="Basic and acidic residues" evidence="5">
    <location>
        <begin position="1224"/>
        <end position="1236"/>
    </location>
</feature>
<dbReference type="EMBL" id="CAADRA010007008">
    <property type="protein sequence ID" value="VFT98253.1"/>
    <property type="molecule type" value="Genomic_DNA"/>
</dbReference>
<feature type="domain" description="Anoctamin transmembrane" evidence="7">
    <location>
        <begin position="717"/>
        <end position="1146"/>
    </location>
</feature>
<dbReference type="OrthoDB" id="296386at2759"/>
<dbReference type="PANTHER" id="PTHR12308">
    <property type="entry name" value="ANOCTAMIN"/>
    <property type="match status" value="1"/>
</dbReference>
<evidence type="ECO:0000256" key="5">
    <source>
        <dbReference type="SAM" id="MobiDB-lite"/>
    </source>
</evidence>
<feature type="compositionally biased region" description="Basic residues" evidence="5">
    <location>
        <begin position="311"/>
        <end position="320"/>
    </location>
</feature>
<dbReference type="Pfam" id="PF04547">
    <property type="entry name" value="Anoctamin"/>
    <property type="match status" value="1"/>
</dbReference>
<accession>A0A485LIL4</accession>
<evidence type="ECO:0000256" key="3">
    <source>
        <dbReference type="ARBA" id="ARBA00022989"/>
    </source>
</evidence>
<reference evidence="8" key="2">
    <citation type="submission" date="2019-06" db="EMBL/GenBank/DDBJ databases">
        <title>Genomics analysis of Aphanomyces spp. identifies a new class of oomycete effector associated with host adaptation.</title>
        <authorList>
            <person name="Gaulin E."/>
        </authorList>
    </citation>
    <scope>NUCLEOTIDE SEQUENCE</scope>
    <source>
        <strain evidence="8">CBS 578.67</strain>
    </source>
</reference>
<dbReference type="SUPFAM" id="SSF48403">
    <property type="entry name" value="Ankyrin repeat"/>
    <property type="match status" value="1"/>
</dbReference>